<evidence type="ECO:0000259" key="13">
    <source>
        <dbReference type="Pfam" id="PF07715"/>
    </source>
</evidence>
<organism evidence="14 15">
    <name type="scientific">Luteimonas endophytica</name>
    <dbReference type="NCBI Taxonomy" id="3042023"/>
    <lineage>
        <taxon>Bacteria</taxon>
        <taxon>Pseudomonadati</taxon>
        <taxon>Pseudomonadota</taxon>
        <taxon>Gammaproteobacteria</taxon>
        <taxon>Lysobacterales</taxon>
        <taxon>Lysobacteraceae</taxon>
        <taxon>Luteimonas</taxon>
    </lineage>
</organism>
<protein>
    <submittedName>
        <fullName evidence="14">TonB-dependent receptor</fullName>
    </submittedName>
</protein>
<dbReference type="Gene3D" id="2.40.170.20">
    <property type="entry name" value="TonB-dependent receptor, beta-barrel domain"/>
    <property type="match status" value="1"/>
</dbReference>
<name>A0ABT6J9W8_9GAMM</name>
<evidence type="ECO:0000256" key="3">
    <source>
        <dbReference type="ARBA" id="ARBA00022448"/>
    </source>
</evidence>
<evidence type="ECO:0000256" key="1">
    <source>
        <dbReference type="ARBA" id="ARBA00004571"/>
    </source>
</evidence>
<evidence type="ECO:0000256" key="6">
    <source>
        <dbReference type="ARBA" id="ARBA00023077"/>
    </source>
</evidence>
<dbReference type="EMBL" id="JARXRM010000035">
    <property type="protein sequence ID" value="MDH5823622.1"/>
    <property type="molecule type" value="Genomic_DNA"/>
</dbReference>
<evidence type="ECO:0000313" key="15">
    <source>
        <dbReference type="Proteomes" id="UP001156940"/>
    </source>
</evidence>
<comment type="similarity">
    <text evidence="2 9 10">Belongs to the TonB-dependent receptor family.</text>
</comment>
<dbReference type="Pfam" id="PF07715">
    <property type="entry name" value="Plug"/>
    <property type="match status" value="1"/>
</dbReference>
<keyword evidence="3 9" id="KW-0813">Transport</keyword>
<evidence type="ECO:0000256" key="5">
    <source>
        <dbReference type="ARBA" id="ARBA00022692"/>
    </source>
</evidence>
<dbReference type="InterPro" id="IPR036942">
    <property type="entry name" value="Beta-barrel_TonB_sf"/>
</dbReference>
<dbReference type="Pfam" id="PF00593">
    <property type="entry name" value="TonB_dep_Rec_b-barrel"/>
    <property type="match status" value="1"/>
</dbReference>
<evidence type="ECO:0000313" key="14">
    <source>
        <dbReference type="EMBL" id="MDH5823622.1"/>
    </source>
</evidence>
<dbReference type="Proteomes" id="UP001156940">
    <property type="component" value="Unassembled WGS sequence"/>
</dbReference>
<dbReference type="InterPro" id="IPR000531">
    <property type="entry name" value="Beta-barrel_TonB"/>
</dbReference>
<sequence length="695" mass="75652">MNVPISSRREAAAPPSFSRIAAAVLLAVPSLALAQDDATDAPSPVELDRVVVVGAMTDEVLDRRRIERTQANDLADLFRAIPSVTVGGGVGLAQKIYVRGLEDSLLNVTVDGAPQRGTLFHHIGRVAIEPELLETVEVQAGPGEATSGFGAIGGSIRFHTRDAVDLLQPGRAAGGLLKAGWFGNDGHKISTTAFGRLGGDIGILGSFVKVDRDDYQDGAGTTLRGTGADQRLGFLKIGGELGGGHRITASYEARREEGAFGARPNWPVLEGEPLFPVEGERRTAVLNYGYRAGDSLAFEATGYRTTSSFVQDRFDRWGRYGADIETFGIDLRGHWTGAGHAITAGVEHRDDAVSSEYLGDPATWQPWAWDPAVGRFEERGKLHGLYIQDQWQVADPLLLSFGARYDHYDLDLTTYGGATDSDGISLNAGGSYRLAPGLTLNAGYAEAFRGKEIGDAFTLEQRPGRQTLAPGLEPERVDNAEIGLAYARDGLSASAVYYRMTIDEVILDQLYAGPPPQGAVYYENVGTFRSSGVELRAGYARGAFSADAYYNRYDSRLNDRRIEGYEHIALGNSMGDSWQLTLGWDPLEHFGLQLGVSRVEDLEAIEVLFRDVELGYVPETRFIDKPGYTVVDLFGHWRPLRSDRLELFAGVYNLFDRSYRAHASVGDYTAIPDYGNVVGLREPGRNLRLGASLRF</sequence>
<comment type="subcellular location">
    <subcellularLocation>
        <location evidence="1 9">Cell outer membrane</location>
        <topology evidence="1 9">Multi-pass membrane protein</topology>
    </subcellularLocation>
</comment>
<keyword evidence="7 9" id="KW-0472">Membrane</keyword>
<dbReference type="InterPro" id="IPR037066">
    <property type="entry name" value="Plug_dom_sf"/>
</dbReference>
<feature type="signal peptide" evidence="11">
    <location>
        <begin position="1"/>
        <end position="34"/>
    </location>
</feature>
<evidence type="ECO:0000256" key="7">
    <source>
        <dbReference type="ARBA" id="ARBA00023136"/>
    </source>
</evidence>
<feature type="chain" id="PRO_5045172108" evidence="11">
    <location>
        <begin position="35"/>
        <end position="695"/>
    </location>
</feature>
<keyword evidence="14" id="KW-0675">Receptor</keyword>
<dbReference type="Gene3D" id="2.170.130.10">
    <property type="entry name" value="TonB-dependent receptor, plug domain"/>
    <property type="match status" value="1"/>
</dbReference>
<keyword evidence="6 10" id="KW-0798">TonB box</keyword>
<comment type="caution">
    <text evidence="14">The sequence shown here is derived from an EMBL/GenBank/DDBJ whole genome shotgun (WGS) entry which is preliminary data.</text>
</comment>
<feature type="domain" description="TonB-dependent receptor plug" evidence="13">
    <location>
        <begin position="59"/>
        <end position="154"/>
    </location>
</feature>
<feature type="domain" description="TonB-dependent receptor-like beta-barrel" evidence="12">
    <location>
        <begin position="278"/>
        <end position="654"/>
    </location>
</feature>
<keyword evidence="8 9" id="KW-0998">Cell outer membrane</keyword>
<dbReference type="PANTHER" id="PTHR30069">
    <property type="entry name" value="TONB-DEPENDENT OUTER MEMBRANE RECEPTOR"/>
    <property type="match status" value="1"/>
</dbReference>
<accession>A0ABT6J9W8</accession>
<gene>
    <name evidence="14" type="ORF">QFW77_11550</name>
</gene>
<dbReference type="RefSeq" id="WP_280574860.1">
    <property type="nucleotide sequence ID" value="NZ_JARXRM010000035.1"/>
</dbReference>
<evidence type="ECO:0000259" key="12">
    <source>
        <dbReference type="Pfam" id="PF00593"/>
    </source>
</evidence>
<evidence type="ECO:0000256" key="8">
    <source>
        <dbReference type="ARBA" id="ARBA00023237"/>
    </source>
</evidence>
<evidence type="ECO:0000256" key="10">
    <source>
        <dbReference type="RuleBase" id="RU003357"/>
    </source>
</evidence>
<keyword evidence="4 9" id="KW-1134">Transmembrane beta strand</keyword>
<dbReference type="CDD" id="cd01347">
    <property type="entry name" value="ligand_gated_channel"/>
    <property type="match status" value="1"/>
</dbReference>
<evidence type="ECO:0000256" key="4">
    <source>
        <dbReference type="ARBA" id="ARBA00022452"/>
    </source>
</evidence>
<keyword evidence="15" id="KW-1185">Reference proteome</keyword>
<dbReference type="InterPro" id="IPR039426">
    <property type="entry name" value="TonB-dep_rcpt-like"/>
</dbReference>
<keyword evidence="11" id="KW-0732">Signal</keyword>
<dbReference type="PROSITE" id="PS52016">
    <property type="entry name" value="TONB_DEPENDENT_REC_3"/>
    <property type="match status" value="1"/>
</dbReference>
<dbReference type="PANTHER" id="PTHR30069:SF41">
    <property type="entry name" value="HEME_HEMOPEXIN UTILIZATION PROTEIN C"/>
    <property type="match status" value="1"/>
</dbReference>
<dbReference type="SUPFAM" id="SSF56935">
    <property type="entry name" value="Porins"/>
    <property type="match status" value="1"/>
</dbReference>
<evidence type="ECO:0000256" key="11">
    <source>
        <dbReference type="SAM" id="SignalP"/>
    </source>
</evidence>
<evidence type="ECO:0000256" key="2">
    <source>
        <dbReference type="ARBA" id="ARBA00009810"/>
    </source>
</evidence>
<dbReference type="InterPro" id="IPR012910">
    <property type="entry name" value="Plug_dom"/>
</dbReference>
<proteinExistence type="inferred from homology"/>
<reference evidence="14 15" key="1">
    <citation type="submission" date="2023-04" db="EMBL/GenBank/DDBJ databases">
        <title>Luteimonas endophyticus RD2P54.</title>
        <authorList>
            <person name="Sun J.-Q."/>
        </authorList>
    </citation>
    <scope>NUCLEOTIDE SEQUENCE [LARGE SCALE GENOMIC DNA]</scope>
    <source>
        <strain evidence="14 15">RD2P54</strain>
    </source>
</reference>
<evidence type="ECO:0000256" key="9">
    <source>
        <dbReference type="PROSITE-ProRule" id="PRU01360"/>
    </source>
</evidence>
<keyword evidence="5 9" id="KW-0812">Transmembrane</keyword>